<evidence type="ECO:0000313" key="2">
    <source>
        <dbReference type="Proteomes" id="UP001165444"/>
    </source>
</evidence>
<dbReference type="Proteomes" id="UP001165444">
    <property type="component" value="Unassembled WGS sequence"/>
</dbReference>
<dbReference type="PROSITE" id="PS51257">
    <property type="entry name" value="PROKAR_LIPOPROTEIN"/>
    <property type="match status" value="1"/>
</dbReference>
<dbReference type="Pfam" id="PF14125">
    <property type="entry name" value="DUF4292"/>
    <property type="match status" value="1"/>
</dbReference>
<reference evidence="1 2" key="1">
    <citation type="submission" date="2022-03" db="EMBL/GenBank/DDBJ databases">
        <title>Parabacteroides sp. nov. isolated from swine feces.</title>
        <authorList>
            <person name="Bak J.E."/>
        </authorList>
    </citation>
    <scope>NUCLEOTIDE SEQUENCE [LARGE SCALE GENOMIC DNA]</scope>
    <source>
        <strain evidence="1 2">AGMB00274</strain>
    </source>
</reference>
<dbReference type="EMBL" id="JAKZMM010000027">
    <property type="protein sequence ID" value="MCJ2381144.1"/>
    <property type="molecule type" value="Genomic_DNA"/>
</dbReference>
<proteinExistence type="predicted"/>
<dbReference type="InterPro" id="IPR025634">
    <property type="entry name" value="DUF4292"/>
</dbReference>
<protein>
    <submittedName>
        <fullName evidence="1">DUF4292 domain-containing protein</fullName>
    </submittedName>
</protein>
<evidence type="ECO:0000313" key="1">
    <source>
        <dbReference type="EMBL" id="MCJ2381144.1"/>
    </source>
</evidence>
<comment type="caution">
    <text evidence="1">The sequence shown here is derived from an EMBL/GenBank/DDBJ whole genome shotgun (WGS) entry which is preliminary data.</text>
</comment>
<dbReference type="RefSeq" id="WP_243325467.1">
    <property type="nucleotide sequence ID" value="NZ_JAKZMM010000027.1"/>
</dbReference>
<organism evidence="1 2">
    <name type="scientific">Parabacteroides faecalis</name>
    <dbReference type="NCBI Taxonomy" id="2924040"/>
    <lineage>
        <taxon>Bacteria</taxon>
        <taxon>Pseudomonadati</taxon>
        <taxon>Bacteroidota</taxon>
        <taxon>Bacteroidia</taxon>
        <taxon>Bacteroidales</taxon>
        <taxon>Tannerellaceae</taxon>
        <taxon>Parabacteroides</taxon>
    </lineage>
</organism>
<keyword evidence="2" id="KW-1185">Reference proteome</keyword>
<name>A0ABT0C2A5_9BACT</name>
<sequence length="282" mass="32649">MRRINGMVLACLLLVTLLGFYGCKSAKVSGDQEKVNTKELKAFVASMQEHEPAFRTFSARLNVDLQMGDKTVGSRVEFKLVKDSALQLSVQPFLGIEVFRMELTPDSVKVMDRMNKRYMAERYAALKEEWPIDFNFYNLQALFVHQLFLPGEQEVEGVHYDQFHLEREGAITRLHARDRMDLRYCFEANSDEQLLSTLITEGNGRYSLLWKYLSLESQPSVSWLFPLQMQVAFRDEGIRKGGMDIRFSRLQWNKALNMDFSIPAKYKRITFADVLKMIGGNQ</sequence>
<accession>A0ABT0C2A5</accession>
<gene>
    <name evidence="1" type="ORF">MUN53_11045</name>
</gene>